<dbReference type="AlphaFoldDB" id="D6TNS1"/>
<proteinExistence type="predicted"/>
<feature type="transmembrane region" description="Helical" evidence="8">
    <location>
        <begin position="21"/>
        <end position="41"/>
    </location>
</feature>
<accession>D6TNS1</accession>
<dbReference type="PANTHER" id="PTHR33908:SF11">
    <property type="entry name" value="MEMBRANE PROTEIN"/>
    <property type="match status" value="1"/>
</dbReference>
<feature type="transmembrane region" description="Helical" evidence="8">
    <location>
        <begin position="97"/>
        <end position="118"/>
    </location>
</feature>
<evidence type="ECO:0000256" key="4">
    <source>
        <dbReference type="ARBA" id="ARBA00022679"/>
    </source>
</evidence>
<feature type="transmembrane region" description="Helical" evidence="8">
    <location>
        <begin position="182"/>
        <end position="204"/>
    </location>
</feature>
<dbReference type="GO" id="GO:0016763">
    <property type="term" value="F:pentosyltransferase activity"/>
    <property type="evidence" value="ECO:0007669"/>
    <property type="project" value="TreeGrafter"/>
</dbReference>
<evidence type="ECO:0000256" key="8">
    <source>
        <dbReference type="SAM" id="Phobius"/>
    </source>
</evidence>
<sequence length="617" mass="69335">MQHWSKRLFATSIKYAWQRKHALLALLIIGWAVYLRVYLVAQGWPLMDSDEGTMGIMALHIWRGQDFPVFFYGQSYMGSLEAYLGAAFFSLFGPTLFALRLGLIFLFALFLLGMYLLVSTIYTRNLAIFVLLLLSLGSASVLTRQLVAVGGIPEMLVCATGLLFLSLWLARTYDRSRMLHGWRLLIYALWGILAGVGFWSHALILPLLGTAGLLLLIFCLRELIWGGAVALVVGLGFGLLPYIFYNYHANPGQDTLSYLFYVQSANGVDLPPKGVLFPLQIKGTFLTTLPGATGSFPLCSLADTHLLRTENLHGLRCTLTQSGWSAVLCFLWLVSLGMGIWAIYRLVRGRLAGGTWRREELIRHAGHFALLLNALLTVLPFLLSPNSALFAVADMRYLSALWMTTPALLWPLWCGLERAGWLFSLPHPALSALSVPAARVQTRLSFLRFSLSVSALARLSLLLLLATVLCLGTRSVVQGYPPAPSVEQRADAYAIQDVYQYKGVPQVQTFNRQEAELMKDLERIHVTHIYSDYWTCNRLIFKSLEHIICGVMRDRLLVGQNRYPLYYVIVSSDTRAAYVFPENSSQAETFHQQLRFRKKPFKLYHFAGYIVYTPTSG</sequence>
<keyword evidence="2" id="KW-1003">Cell membrane</keyword>
<name>D6TNS1_KTERA</name>
<evidence type="ECO:0008006" key="11">
    <source>
        <dbReference type="Google" id="ProtNLM"/>
    </source>
</evidence>
<keyword evidence="7 8" id="KW-0472">Membrane</keyword>
<dbReference type="eggNOG" id="COG1807">
    <property type="taxonomic scope" value="Bacteria"/>
</dbReference>
<evidence type="ECO:0000313" key="10">
    <source>
        <dbReference type="Proteomes" id="UP000004508"/>
    </source>
</evidence>
<evidence type="ECO:0000256" key="2">
    <source>
        <dbReference type="ARBA" id="ARBA00022475"/>
    </source>
</evidence>
<gene>
    <name evidence="9" type="ORF">Krac_6679</name>
</gene>
<keyword evidence="6 8" id="KW-1133">Transmembrane helix</keyword>
<feature type="transmembrane region" description="Helical" evidence="8">
    <location>
        <begin position="224"/>
        <end position="245"/>
    </location>
</feature>
<dbReference type="PANTHER" id="PTHR33908">
    <property type="entry name" value="MANNOSYLTRANSFERASE YKCB-RELATED"/>
    <property type="match status" value="1"/>
</dbReference>
<evidence type="ECO:0000256" key="3">
    <source>
        <dbReference type="ARBA" id="ARBA00022676"/>
    </source>
</evidence>
<dbReference type="RefSeq" id="WP_007908977.1">
    <property type="nucleotide sequence ID" value="NZ_ADVG01000002.1"/>
</dbReference>
<dbReference type="GO" id="GO:0005886">
    <property type="term" value="C:plasma membrane"/>
    <property type="evidence" value="ECO:0007669"/>
    <property type="project" value="UniProtKB-SubCell"/>
</dbReference>
<keyword evidence="4" id="KW-0808">Transferase</keyword>
<dbReference type="STRING" id="485913.Krac_6679"/>
<keyword evidence="3" id="KW-0328">Glycosyltransferase</keyword>
<evidence type="ECO:0000256" key="6">
    <source>
        <dbReference type="ARBA" id="ARBA00022989"/>
    </source>
</evidence>
<dbReference type="Proteomes" id="UP000004508">
    <property type="component" value="Unassembled WGS sequence"/>
</dbReference>
<comment type="subcellular location">
    <subcellularLocation>
        <location evidence="1">Cell membrane</location>
        <topology evidence="1">Multi-pass membrane protein</topology>
    </subcellularLocation>
</comment>
<comment type="caution">
    <text evidence="9">The sequence shown here is derived from an EMBL/GenBank/DDBJ whole genome shotgun (WGS) entry which is preliminary data.</text>
</comment>
<keyword evidence="5 8" id="KW-0812">Transmembrane</keyword>
<evidence type="ECO:0000256" key="5">
    <source>
        <dbReference type="ARBA" id="ARBA00022692"/>
    </source>
</evidence>
<dbReference type="EMBL" id="ADVG01000002">
    <property type="protein sequence ID" value="EFH85457.1"/>
    <property type="molecule type" value="Genomic_DNA"/>
</dbReference>
<dbReference type="GO" id="GO:0009103">
    <property type="term" value="P:lipopolysaccharide biosynthetic process"/>
    <property type="evidence" value="ECO:0007669"/>
    <property type="project" value="UniProtKB-ARBA"/>
</dbReference>
<protein>
    <recommendedName>
        <fullName evidence="11">Glycosyltransferase RgtA/B/C/D-like domain-containing protein</fullName>
    </recommendedName>
</protein>
<feature type="transmembrane region" description="Helical" evidence="8">
    <location>
        <begin position="323"/>
        <end position="344"/>
    </location>
</feature>
<evidence type="ECO:0000256" key="1">
    <source>
        <dbReference type="ARBA" id="ARBA00004651"/>
    </source>
</evidence>
<evidence type="ECO:0000256" key="7">
    <source>
        <dbReference type="ARBA" id="ARBA00023136"/>
    </source>
</evidence>
<dbReference type="OrthoDB" id="142716at2"/>
<keyword evidence="10" id="KW-1185">Reference proteome</keyword>
<feature type="transmembrane region" description="Helical" evidence="8">
    <location>
        <begin position="148"/>
        <end position="170"/>
    </location>
</feature>
<reference evidence="9 10" key="1">
    <citation type="journal article" date="2011" name="Stand. Genomic Sci.">
        <title>Non-contiguous finished genome sequence and contextual data of the filamentous soil bacterium Ktedonobacter racemifer type strain (SOSP1-21).</title>
        <authorList>
            <person name="Chang Y.J."/>
            <person name="Land M."/>
            <person name="Hauser L."/>
            <person name="Chertkov O."/>
            <person name="Del Rio T.G."/>
            <person name="Nolan M."/>
            <person name="Copeland A."/>
            <person name="Tice H."/>
            <person name="Cheng J.F."/>
            <person name="Lucas S."/>
            <person name="Han C."/>
            <person name="Goodwin L."/>
            <person name="Pitluck S."/>
            <person name="Ivanova N."/>
            <person name="Ovchinikova G."/>
            <person name="Pati A."/>
            <person name="Chen A."/>
            <person name="Palaniappan K."/>
            <person name="Mavromatis K."/>
            <person name="Liolios K."/>
            <person name="Brettin T."/>
            <person name="Fiebig A."/>
            <person name="Rohde M."/>
            <person name="Abt B."/>
            <person name="Goker M."/>
            <person name="Detter J.C."/>
            <person name="Woyke T."/>
            <person name="Bristow J."/>
            <person name="Eisen J.A."/>
            <person name="Markowitz V."/>
            <person name="Hugenholtz P."/>
            <person name="Kyrpides N.C."/>
            <person name="Klenk H.P."/>
            <person name="Lapidus A."/>
        </authorList>
    </citation>
    <scope>NUCLEOTIDE SEQUENCE [LARGE SCALE GENOMIC DNA]</scope>
    <source>
        <strain evidence="10">DSM 44963</strain>
    </source>
</reference>
<organism evidence="9 10">
    <name type="scientific">Ktedonobacter racemifer DSM 44963</name>
    <dbReference type="NCBI Taxonomy" id="485913"/>
    <lineage>
        <taxon>Bacteria</taxon>
        <taxon>Bacillati</taxon>
        <taxon>Chloroflexota</taxon>
        <taxon>Ktedonobacteria</taxon>
        <taxon>Ktedonobacterales</taxon>
        <taxon>Ktedonobacteraceae</taxon>
        <taxon>Ktedonobacter</taxon>
    </lineage>
</organism>
<evidence type="ECO:0000313" key="9">
    <source>
        <dbReference type="EMBL" id="EFH85457.1"/>
    </source>
</evidence>
<feature type="transmembrane region" description="Helical" evidence="8">
    <location>
        <begin position="125"/>
        <end position="142"/>
    </location>
</feature>
<dbReference type="InterPro" id="IPR050297">
    <property type="entry name" value="LipidA_mod_glycosyltrf_83"/>
</dbReference>
<feature type="transmembrane region" description="Helical" evidence="8">
    <location>
        <begin position="459"/>
        <end position="477"/>
    </location>
</feature>
<dbReference type="InParanoid" id="D6TNS1"/>
<feature type="transmembrane region" description="Helical" evidence="8">
    <location>
        <begin position="364"/>
        <end position="383"/>
    </location>
</feature>